<dbReference type="EMBL" id="JAOPKA010000021">
    <property type="protein sequence ID" value="MCU4744074.1"/>
    <property type="molecule type" value="Genomic_DNA"/>
</dbReference>
<gene>
    <name evidence="6" type="ORF">OB960_22085</name>
</gene>
<dbReference type="InterPro" id="IPR036390">
    <property type="entry name" value="WH_DNA-bd_sf"/>
</dbReference>
<evidence type="ECO:0000259" key="5">
    <source>
        <dbReference type="PROSITE" id="PS51078"/>
    </source>
</evidence>
<keyword evidence="3" id="KW-0804">Transcription</keyword>
<dbReference type="GO" id="GO:0003677">
    <property type="term" value="F:DNA binding"/>
    <property type="evidence" value="ECO:0007669"/>
    <property type="project" value="UniProtKB-KW"/>
</dbReference>
<dbReference type="InterPro" id="IPR014757">
    <property type="entry name" value="Tscrpt_reg_IclR_C"/>
</dbReference>
<feature type="domain" description="HTH iclR-type" evidence="4">
    <location>
        <begin position="13"/>
        <end position="72"/>
    </location>
</feature>
<dbReference type="GO" id="GO:0003700">
    <property type="term" value="F:DNA-binding transcription factor activity"/>
    <property type="evidence" value="ECO:0007669"/>
    <property type="project" value="TreeGrafter"/>
</dbReference>
<dbReference type="GO" id="GO:0045892">
    <property type="term" value="P:negative regulation of DNA-templated transcription"/>
    <property type="evidence" value="ECO:0007669"/>
    <property type="project" value="TreeGrafter"/>
</dbReference>
<dbReference type="InterPro" id="IPR050707">
    <property type="entry name" value="HTH_MetabolicPath_Reg"/>
</dbReference>
<evidence type="ECO:0000256" key="1">
    <source>
        <dbReference type="ARBA" id="ARBA00023015"/>
    </source>
</evidence>
<dbReference type="Gene3D" id="3.30.450.40">
    <property type="match status" value="1"/>
</dbReference>
<comment type="caution">
    <text evidence="6">The sequence shown here is derived from an EMBL/GenBank/DDBJ whole genome shotgun (WGS) entry which is preliminary data.</text>
</comment>
<dbReference type="InterPro" id="IPR005471">
    <property type="entry name" value="Tscrpt_reg_IclR_N"/>
</dbReference>
<dbReference type="Gene3D" id="1.10.10.10">
    <property type="entry name" value="Winged helix-like DNA-binding domain superfamily/Winged helix DNA-binding domain"/>
    <property type="match status" value="1"/>
</dbReference>
<evidence type="ECO:0000256" key="3">
    <source>
        <dbReference type="ARBA" id="ARBA00023163"/>
    </source>
</evidence>
<proteinExistence type="predicted"/>
<sequence length="269" mass="30068">MYHEDGDAPGKTIKSVETAIHLLQAIHDREEAGISELAEEFDLSKSTIHHYLKTLELYGCLEKVDGRYRLGLRFLTFGGQARARETIYRLAKRDVDQLARQTGEEVRLIVERGGYGITLYQATGEHVERSRTHVGNMEELHCTAAGKAFLAALPESRVDDLLDDRELTAYTSNTITDRDELEAELADIRAHHVAFDDEERHEGVRCVAAAITNRSGELLGAISVSGSAERLTGDRFRTTIPDQIRNIVGVVEINTTYSGWEDDTLDRSP</sequence>
<dbReference type="Pfam" id="PF01614">
    <property type="entry name" value="IclR_C"/>
    <property type="match status" value="1"/>
</dbReference>
<dbReference type="PROSITE" id="PS51077">
    <property type="entry name" value="HTH_ICLR"/>
    <property type="match status" value="1"/>
</dbReference>
<feature type="domain" description="IclR-ED" evidence="5">
    <location>
        <begin position="73"/>
        <end position="257"/>
    </location>
</feature>
<dbReference type="InterPro" id="IPR029016">
    <property type="entry name" value="GAF-like_dom_sf"/>
</dbReference>
<dbReference type="Proteomes" id="UP001321018">
    <property type="component" value="Unassembled WGS sequence"/>
</dbReference>
<reference evidence="6" key="1">
    <citation type="submission" date="2022-09" db="EMBL/GenBank/DDBJ databases">
        <title>Enrichment on poylsaccharides allowed isolation of novel metabolic and taxonomic groups of Haloarchaea.</title>
        <authorList>
            <person name="Sorokin D.Y."/>
            <person name="Elcheninov A.G."/>
            <person name="Khizhniak T.V."/>
            <person name="Kolganova T.V."/>
            <person name="Kublanov I.V."/>
        </authorList>
    </citation>
    <scope>NUCLEOTIDE SEQUENCE</scope>
    <source>
        <strain evidence="6">AArc-xg1-1</strain>
    </source>
</reference>
<dbReference type="Pfam" id="PF09339">
    <property type="entry name" value="HTH_IclR"/>
    <property type="match status" value="1"/>
</dbReference>
<dbReference type="AlphaFoldDB" id="A0AAP2Z517"/>
<dbReference type="SUPFAM" id="SSF46785">
    <property type="entry name" value="Winged helix' DNA-binding domain"/>
    <property type="match status" value="1"/>
</dbReference>
<organism evidence="6 7">
    <name type="scientific">Natronoglomus mannanivorans</name>
    <dbReference type="NCBI Taxonomy" id="2979990"/>
    <lineage>
        <taxon>Archaea</taxon>
        <taxon>Methanobacteriati</taxon>
        <taxon>Methanobacteriota</taxon>
        <taxon>Stenosarchaea group</taxon>
        <taxon>Halobacteria</taxon>
        <taxon>Halobacteriales</taxon>
        <taxon>Natrialbaceae</taxon>
        <taxon>Natronoglomus</taxon>
    </lineage>
</organism>
<evidence type="ECO:0000313" key="7">
    <source>
        <dbReference type="Proteomes" id="UP001321018"/>
    </source>
</evidence>
<keyword evidence="2" id="KW-0238">DNA-binding</keyword>
<name>A0AAP2Z517_9EURY</name>
<dbReference type="PROSITE" id="PS51078">
    <property type="entry name" value="ICLR_ED"/>
    <property type="match status" value="1"/>
</dbReference>
<protein>
    <submittedName>
        <fullName evidence="6">IclR family transcriptional regulator</fullName>
    </submittedName>
</protein>
<evidence type="ECO:0000313" key="6">
    <source>
        <dbReference type="EMBL" id="MCU4744074.1"/>
    </source>
</evidence>
<dbReference type="SMART" id="SM00346">
    <property type="entry name" value="HTH_ICLR"/>
    <property type="match status" value="1"/>
</dbReference>
<dbReference type="InterPro" id="IPR036388">
    <property type="entry name" value="WH-like_DNA-bd_sf"/>
</dbReference>
<evidence type="ECO:0000259" key="4">
    <source>
        <dbReference type="PROSITE" id="PS51077"/>
    </source>
</evidence>
<dbReference type="RefSeq" id="WP_338005880.1">
    <property type="nucleotide sequence ID" value="NZ_JAOPKA010000021.1"/>
</dbReference>
<keyword evidence="1" id="KW-0805">Transcription regulation</keyword>
<dbReference type="SUPFAM" id="SSF55781">
    <property type="entry name" value="GAF domain-like"/>
    <property type="match status" value="1"/>
</dbReference>
<dbReference type="PANTHER" id="PTHR30136:SF35">
    <property type="entry name" value="HTH-TYPE TRANSCRIPTIONAL REGULATOR RV1719"/>
    <property type="match status" value="1"/>
</dbReference>
<evidence type="ECO:0000256" key="2">
    <source>
        <dbReference type="ARBA" id="ARBA00023125"/>
    </source>
</evidence>
<accession>A0AAP2Z517</accession>
<dbReference type="PANTHER" id="PTHR30136">
    <property type="entry name" value="HELIX-TURN-HELIX TRANSCRIPTIONAL REGULATOR, ICLR FAMILY"/>
    <property type="match status" value="1"/>
</dbReference>